<comment type="caution">
    <text evidence="11">The sequence shown here is derived from an EMBL/GenBank/DDBJ whole genome shotgun (WGS) entry which is preliminary data.</text>
</comment>
<keyword evidence="3" id="KW-0813">Transport</keyword>
<dbReference type="EMBL" id="PJEX01000232">
    <property type="protein sequence ID" value="TKW52550.1"/>
    <property type="molecule type" value="Genomic_DNA"/>
</dbReference>
<gene>
    <name evidence="11" type="primary">OPT5</name>
    <name evidence="11" type="ORF">CTA1_13423</name>
</gene>
<feature type="transmembrane region" description="Helical" evidence="10">
    <location>
        <begin position="694"/>
        <end position="715"/>
    </location>
</feature>
<comment type="similarity">
    <text evidence="2">Belongs to the oligopeptide OPT transporter family.</text>
</comment>
<evidence type="ECO:0000256" key="9">
    <source>
        <dbReference type="SAM" id="MobiDB-lite"/>
    </source>
</evidence>
<feature type="transmembrane region" description="Helical" evidence="10">
    <location>
        <begin position="544"/>
        <end position="570"/>
    </location>
</feature>
<proteinExistence type="inferred from homology"/>
<feature type="compositionally biased region" description="Polar residues" evidence="9">
    <location>
        <begin position="12"/>
        <end position="26"/>
    </location>
</feature>
<organism evidence="11 12">
    <name type="scientific">Colletotrichum tanaceti</name>
    <dbReference type="NCBI Taxonomy" id="1306861"/>
    <lineage>
        <taxon>Eukaryota</taxon>
        <taxon>Fungi</taxon>
        <taxon>Dikarya</taxon>
        <taxon>Ascomycota</taxon>
        <taxon>Pezizomycotina</taxon>
        <taxon>Sordariomycetes</taxon>
        <taxon>Hypocreomycetidae</taxon>
        <taxon>Glomerellales</taxon>
        <taxon>Glomerellaceae</taxon>
        <taxon>Colletotrichum</taxon>
        <taxon>Colletotrichum destructivum species complex</taxon>
    </lineage>
</organism>
<dbReference type="InterPro" id="IPR004813">
    <property type="entry name" value="OPT"/>
</dbReference>
<evidence type="ECO:0000256" key="5">
    <source>
        <dbReference type="ARBA" id="ARBA00022856"/>
    </source>
</evidence>
<protein>
    <submittedName>
        <fullName evidence="11">Oligopeptide transporter 5</fullName>
    </submittedName>
</protein>
<dbReference type="OrthoDB" id="9986677at2759"/>
<evidence type="ECO:0000256" key="6">
    <source>
        <dbReference type="ARBA" id="ARBA00022927"/>
    </source>
</evidence>
<feature type="transmembrane region" description="Helical" evidence="10">
    <location>
        <begin position="517"/>
        <end position="538"/>
    </location>
</feature>
<feature type="region of interest" description="Disordered" evidence="9">
    <location>
        <begin position="1"/>
        <end position="100"/>
    </location>
</feature>
<keyword evidence="6" id="KW-0653">Protein transport</keyword>
<dbReference type="NCBIfam" id="TIGR00728">
    <property type="entry name" value="OPT_sfam"/>
    <property type="match status" value="1"/>
</dbReference>
<feature type="transmembrane region" description="Helical" evidence="10">
    <location>
        <begin position="136"/>
        <end position="154"/>
    </location>
</feature>
<reference evidence="11 12" key="1">
    <citation type="journal article" date="2019" name="PLoS ONE">
        <title>Comparative genome analysis indicates high evolutionary potential of pathogenicity genes in Colletotrichum tanaceti.</title>
        <authorList>
            <person name="Lelwala R.V."/>
            <person name="Korhonen P.K."/>
            <person name="Young N.D."/>
            <person name="Scott J.B."/>
            <person name="Ades P.A."/>
            <person name="Gasser R.B."/>
            <person name="Taylor P.W.J."/>
        </authorList>
    </citation>
    <scope>NUCLEOTIDE SEQUENCE [LARGE SCALE GENOMIC DNA]</scope>
    <source>
        <strain evidence="11">BRIP57314</strain>
    </source>
</reference>
<accession>A0A4U6XA60</accession>
<evidence type="ECO:0000256" key="2">
    <source>
        <dbReference type="ARBA" id="ARBA00008807"/>
    </source>
</evidence>
<feature type="transmembrane region" description="Helical" evidence="10">
    <location>
        <begin position="160"/>
        <end position="182"/>
    </location>
</feature>
<dbReference type="GO" id="GO:0016020">
    <property type="term" value="C:membrane"/>
    <property type="evidence" value="ECO:0007669"/>
    <property type="project" value="UniProtKB-SubCell"/>
</dbReference>
<dbReference type="InterPro" id="IPR004648">
    <property type="entry name" value="Oligpept_transpt"/>
</dbReference>
<evidence type="ECO:0000256" key="8">
    <source>
        <dbReference type="ARBA" id="ARBA00023136"/>
    </source>
</evidence>
<feature type="transmembrane region" description="Helical" evidence="10">
    <location>
        <begin position="249"/>
        <end position="274"/>
    </location>
</feature>
<evidence type="ECO:0000256" key="4">
    <source>
        <dbReference type="ARBA" id="ARBA00022692"/>
    </source>
</evidence>
<keyword evidence="12" id="KW-1185">Reference proteome</keyword>
<dbReference type="GO" id="GO:0015031">
    <property type="term" value="P:protein transport"/>
    <property type="evidence" value="ECO:0007669"/>
    <property type="project" value="UniProtKB-KW"/>
</dbReference>
<evidence type="ECO:0000313" key="11">
    <source>
        <dbReference type="EMBL" id="TKW52550.1"/>
    </source>
</evidence>
<keyword evidence="4 10" id="KW-0812">Transmembrane</keyword>
<dbReference type="GO" id="GO:0035673">
    <property type="term" value="F:oligopeptide transmembrane transporter activity"/>
    <property type="evidence" value="ECO:0007669"/>
    <property type="project" value="InterPro"/>
</dbReference>
<evidence type="ECO:0000256" key="3">
    <source>
        <dbReference type="ARBA" id="ARBA00022448"/>
    </source>
</evidence>
<evidence type="ECO:0000256" key="7">
    <source>
        <dbReference type="ARBA" id="ARBA00022989"/>
    </source>
</evidence>
<dbReference type="Proteomes" id="UP000310108">
    <property type="component" value="Unassembled WGS sequence"/>
</dbReference>
<feature type="compositionally biased region" description="Basic and acidic residues" evidence="9">
    <location>
        <begin position="84"/>
        <end position="95"/>
    </location>
</feature>
<dbReference type="AlphaFoldDB" id="A0A4U6XA60"/>
<comment type="subcellular location">
    <subcellularLocation>
        <location evidence="1">Membrane</location>
        <topology evidence="1">Multi-pass membrane protein</topology>
    </subcellularLocation>
</comment>
<evidence type="ECO:0000256" key="10">
    <source>
        <dbReference type="SAM" id="Phobius"/>
    </source>
</evidence>
<feature type="transmembrane region" description="Helical" evidence="10">
    <location>
        <begin position="393"/>
        <end position="414"/>
    </location>
</feature>
<name>A0A4U6XA60_9PEZI</name>
<feature type="compositionally biased region" description="Polar residues" evidence="9">
    <location>
        <begin position="38"/>
        <end position="50"/>
    </location>
</feature>
<feature type="transmembrane region" description="Helical" evidence="10">
    <location>
        <begin position="630"/>
        <end position="650"/>
    </location>
</feature>
<dbReference type="Pfam" id="PF03169">
    <property type="entry name" value="OPT"/>
    <property type="match status" value="1"/>
</dbReference>
<evidence type="ECO:0000256" key="1">
    <source>
        <dbReference type="ARBA" id="ARBA00004141"/>
    </source>
</evidence>
<dbReference type="PANTHER" id="PTHR22601">
    <property type="entry name" value="ISP4 LIKE PROTEIN"/>
    <property type="match status" value="1"/>
</dbReference>
<evidence type="ECO:0000313" key="12">
    <source>
        <dbReference type="Proteomes" id="UP000310108"/>
    </source>
</evidence>
<keyword evidence="7 10" id="KW-1133">Transmembrane helix</keyword>
<feature type="transmembrane region" description="Helical" evidence="10">
    <location>
        <begin position="463"/>
        <end position="484"/>
    </location>
</feature>
<feature type="transmembrane region" description="Helical" evidence="10">
    <location>
        <begin position="307"/>
        <end position="331"/>
    </location>
</feature>
<keyword evidence="5" id="KW-0571">Peptide transport</keyword>
<keyword evidence="8 10" id="KW-0472">Membrane</keyword>
<sequence>MGNIRKGPGEPDSTSLPCGHSGSEQRLSPLGPSLENKMANTKASVVSTSAIEDDAPSSVVATDRGAEASKPGGPRVLEEDDKSDDGLKTNDPERNESEDERQLVNGAVVIRDGNDVARYVVSTQDDGDASCTFRSFIIGSGLTALAACINQIYFYKPVDVSFASVFLCLMAYVIGVTWSVVLPRRHHVEHYLPSQARWLGPVVHFINPGHFGLKEHAVASILSTSSGNGAAIVQVFGAERLFYNRNTDAATAILTVFSASIFGYGLVGILRSILVHPSEMVWWQCLPMISIYQTLHREPEGNNKDRLRMFGFTSIGMFVWEPIASYVWPWLNGISIPCLASMRAAPPTRKVLMTIFGGISSNEGQGILSFSLDWQYITSRYMSLPLLQQANSWAGIVLSYAMCFGLYYGGAWGAKKFPFMSTAMFDGRTGKVYNQTAVFGPNAILDPEALEVHGLPRLTASNVWANMAAMAAIGALLTHISLFYGPLIKRSLKQAWKKEETDPHYKIMQDKYKDVPMWWYIAILLVGFFTGLGAVIRGNTTLDAWAYVCAILLGCIVAPFSLCLYGLLGTSVATNNLSKMLCGVLQPGKPVANLYFSMFSHEVTVLSVFLSTDLKMAQYLKIPWRTMFLLQTWGSLFGTALNYVIMDTIVANRREILLDPIGNQVWSGRKIQSLNTTAVTWSLAKYVYGFGKDGYGWIPLSIVIGAAIPVILWLVSRRYKTIHGWEVRKLVAPVIFHNASETTSGTTSVIWSQVATGLWSQWYMRLRHPAWFGKYNYIVGGGLDAGAKVMMFILTFAVAGGSGKEVPFPTWWGNPNSSSKQYADYCGTG</sequence>